<dbReference type="EMBL" id="QBIU01000001">
    <property type="protein sequence ID" value="MWV69233.1"/>
    <property type="molecule type" value="Genomic_DNA"/>
</dbReference>
<evidence type="ECO:0000256" key="9">
    <source>
        <dbReference type="RuleBase" id="RU003357"/>
    </source>
</evidence>
<evidence type="ECO:0000313" key="13">
    <source>
        <dbReference type="EMBL" id="MWV69233.1"/>
    </source>
</evidence>
<dbReference type="PROSITE" id="PS52016">
    <property type="entry name" value="TONB_DEPENDENT_REC_3"/>
    <property type="match status" value="1"/>
</dbReference>
<dbReference type="GO" id="GO:0015344">
    <property type="term" value="F:siderophore uptake transmembrane transporter activity"/>
    <property type="evidence" value="ECO:0007669"/>
    <property type="project" value="TreeGrafter"/>
</dbReference>
<keyword evidence="5 9" id="KW-0798">TonB box</keyword>
<reference evidence="13 14" key="1">
    <citation type="submission" date="2019-12" db="EMBL/GenBank/DDBJ databases">
        <title>Multi-Generational Helicobacter saguini Isolates.</title>
        <authorList>
            <person name="Mannion A."/>
            <person name="Shen Z."/>
            <person name="Fox J.G."/>
        </authorList>
    </citation>
    <scope>NUCLEOTIDE SEQUENCE [LARGE SCALE GENOMIC DNA]</scope>
    <source>
        <strain evidence="14">16-048 (F4)</strain>
    </source>
</reference>
<keyword evidence="4 8" id="KW-0812">Transmembrane</keyword>
<evidence type="ECO:0000256" key="6">
    <source>
        <dbReference type="ARBA" id="ARBA00023136"/>
    </source>
</evidence>
<evidence type="ECO:0000256" key="5">
    <source>
        <dbReference type="ARBA" id="ARBA00023077"/>
    </source>
</evidence>
<dbReference type="InterPro" id="IPR036942">
    <property type="entry name" value="Beta-barrel_TonB_sf"/>
</dbReference>
<keyword evidence="6 8" id="KW-0472">Membrane</keyword>
<accession>A0A6L7DBK1</accession>
<evidence type="ECO:0000259" key="11">
    <source>
        <dbReference type="Pfam" id="PF00593"/>
    </source>
</evidence>
<comment type="caution">
    <text evidence="13">The sequence shown here is derived from an EMBL/GenBank/DDBJ whole genome shotgun (WGS) entry which is preliminary data.</text>
</comment>
<keyword evidence="13" id="KW-0675">Receptor</keyword>
<dbReference type="Pfam" id="PF07715">
    <property type="entry name" value="Plug"/>
    <property type="match status" value="1"/>
</dbReference>
<evidence type="ECO:0000313" key="14">
    <source>
        <dbReference type="Proteomes" id="UP000477070"/>
    </source>
</evidence>
<evidence type="ECO:0000256" key="1">
    <source>
        <dbReference type="ARBA" id="ARBA00004571"/>
    </source>
</evidence>
<dbReference type="RefSeq" id="WP_160659293.1">
    <property type="nucleotide sequence ID" value="NZ_QBIU01000001.1"/>
</dbReference>
<evidence type="ECO:0000256" key="8">
    <source>
        <dbReference type="PROSITE-ProRule" id="PRU01360"/>
    </source>
</evidence>
<dbReference type="PANTHER" id="PTHR30069:SF50">
    <property type="entry name" value="TONB-DEPENDENT RECEPTOR HI_1217-RELATED"/>
    <property type="match status" value="1"/>
</dbReference>
<proteinExistence type="inferred from homology"/>
<evidence type="ECO:0000256" key="4">
    <source>
        <dbReference type="ARBA" id="ARBA00022692"/>
    </source>
</evidence>
<dbReference type="InterPro" id="IPR000531">
    <property type="entry name" value="Beta-barrel_TonB"/>
</dbReference>
<dbReference type="Proteomes" id="UP000477070">
    <property type="component" value="Unassembled WGS sequence"/>
</dbReference>
<keyword evidence="10" id="KW-0732">Signal</keyword>
<evidence type="ECO:0000256" key="3">
    <source>
        <dbReference type="ARBA" id="ARBA00022452"/>
    </source>
</evidence>
<comment type="subcellular location">
    <subcellularLocation>
        <location evidence="1 8">Cell outer membrane</location>
        <topology evidence="1 8">Multi-pass membrane protein</topology>
    </subcellularLocation>
</comment>
<gene>
    <name evidence="13" type="ORF">DCO61_04205</name>
</gene>
<evidence type="ECO:0000256" key="2">
    <source>
        <dbReference type="ARBA" id="ARBA00022448"/>
    </source>
</evidence>
<protein>
    <submittedName>
        <fullName evidence="13">TonB-dependent receptor</fullName>
    </submittedName>
</protein>
<organism evidence="13 14">
    <name type="scientific">Helicobacter saguini</name>
    <dbReference type="NCBI Taxonomy" id="1548018"/>
    <lineage>
        <taxon>Bacteria</taxon>
        <taxon>Pseudomonadati</taxon>
        <taxon>Campylobacterota</taxon>
        <taxon>Epsilonproteobacteria</taxon>
        <taxon>Campylobacterales</taxon>
        <taxon>Helicobacteraceae</taxon>
        <taxon>Helicobacter</taxon>
    </lineage>
</organism>
<feature type="domain" description="TonB-dependent receptor plug" evidence="12">
    <location>
        <begin position="61"/>
        <end position="177"/>
    </location>
</feature>
<dbReference type="InterPro" id="IPR012910">
    <property type="entry name" value="Plug_dom"/>
</dbReference>
<dbReference type="InterPro" id="IPR037066">
    <property type="entry name" value="Plug_dom_sf"/>
</dbReference>
<comment type="similarity">
    <text evidence="8 9">Belongs to the TonB-dependent receptor family.</text>
</comment>
<keyword evidence="2 8" id="KW-0813">Transport</keyword>
<dbReference type="AlphaFoldDB" id="A0A6L7DBK1"/>
<dbReference type="InterPro" id="IPR039426">
    <property type="entry name" value="TonB-dep_rcpt-like"/>
</dbReference>
<sequence>MLFRFLGLFILCFAFVFADNTKNIESKQDSIESKNESDEIEFDTIEISGVKKSKEQKNFSTPGAISTKEGIYDSTQNLDSTIRTIPGAYTQIDQSQGSVSINIRGMSGFGRVNTMIDGVSQSFFGTSEDRLNSTTHPSPGGMGSESGTSAFGALIDSNFLIGIDLQRGGFNSNGGGGNALVGSANLRTLDVDDVMRNKKYVGFLGKFSYGDNGIGPSVMGAIATRYTFKNNIRLGALYAYSIKDISQEYRIGGGRFNDDPANPNLIPSLNTTRLRQTPSSHLFKFELEPYANHLIKFQYRRYDTHLAGREISANNYQISYRFNPESNLIDSKILIAYNQTMQDYDDDFTWITLPLNRYFSDIKANNQYVTIDANNASEFSFFKDLHLNLVYGANFSLNKYDRKFFWKVDPGTGQWNINLERAVSFLPSGEQQITTAYLDSNIKYKFMNLSVNLNMMYWNLMGQVGRCSNREYCGKYYDTTYTYKNFAKDDLVFNAFVLYSMDIFKFFQPFISYAKTNRALNPQEQFVSGAGGQQVNVWLRPESANTYQVGLNIFLDSIFFKEDFLGIKLVYFYTDIKDYIYDDWDTNYTFVPRLNGNANYQGIELESNFTMPHFYAKLGYTYQNSEFPYSLSTTLAPGMGYGQSQFSRLPKHILNLDMGATLLDSKIILGSIIRYTGGAERINPLSENLEEGISVEKIPDYTTWDMYITFNLAKFLTLKLDIQNLLDIDYMDALNTFNSSSGNYDPNGITAFNNSARGRTFIGSITARF</sequence>
<feature type="signal peptide" evidence="10">
    <location>
        <begin position="1"/>
        <end position="18"/>
    </location>
</feature>
<name>A0A6L7DBK1_9HELI</name>
<evidence type="ECO:0000256" key="10">
    <source>
        <dbReference type="SAM" id="SignalP"/>
    </source>
</evidence>
<dbReference type="GO" id="GO:0044718">
    <property type="term" value="P:siderophore transmembrane transport"/>
    <property type="evidence" value="ECO:0007669"/>
    <property type="project" value="TreeGrafter"/>
</dbReference>
<keyword evidence="3 8" id="KW-1134">Transmembrane beta strand</keyword>
<feature type="domain" description="TonB-dependent receptor-like beta-barrel" evidence="11">
    <location>
        <begin position="275"/>
        <end position="725"/>
    </location>
</feature>
<dbReference type="Gene3D" id="2.170.130.10">
    <property type="entry name" value="TonB-dependent receptor, plug domain"/>
    <property type="match status" value="1"/>
</dbReference>
<dbReference type="PANTHER" id="PTHR30069">
    <property type="entry name" value="TONB-DEPENDENT OUTER MEMBRANE RECEPTOR"/>
    <property type="match status" value="1"/>
</dbReference>
<dbReference type="SUPFAM" id="SSF56935">
    <property type="entry name" value="Porins"/>
    <property type="match status" value="1"/>
</dbReference>
<keyword evidence="7 8" id="KW-0998">Cell outer membrane</keyword>
<evidence type="ECO:0000256" key="7">
    <source>
        <dbReference type="ARBA" id="ARBA00023237"/>
    </source>
</evidence>
<dbReference type="Gene3D" id="2.40.170.20">
    <property type="entry name" value="TonB-dependent receptor, beta-barrel domain"/>
    <property type="match status" value="1"/>
</dbReference>
<dbReference type="GO" id="GO:0009279">
    <property type="term" value="C:cell outer membrane"/>
    <property type="evidence" value="ECO:0007669"/>
    <property type="project" value="UniProtKB-SubCell"/>
</dbReference>
<feature type="chain" id="PRO_5027059935" evidence="10">
    <location>
        <begin position="19"/>
        <end position="769"/>
    </location>
</feature>
<evidence type="ECO:0000259" key="12">
    <source>
        <dbReference type="Pfam" id="PF07715"/>
    </source>
</evidence>
<dbReference type="Pfam" id="PF00593">
    <property type="entry name" value="TonB_dep_Rec_b-barrel"/>
    <property type="match status" value="1"/>
</dbReference>